<accession>A0A382JJS9</accession>
<gene>
    <name evidence="1" type="ORF">METZ01_LOCUS264799</name>
</gene>
<feature type="non-terminal residue" evidence="1">
    <location>
        <position position="300"/>
    </location>
</feature>
<reference evidence="1" key="1">
    <citation type="submission" date="2018-05" db="EMBL/GenBank/DDBJ databases">
        <authorList>
            <person name="Lanie J.A."/>
            <person name="Ng W.-L."/>
            <person name="Kazmierczak K.M."/>
            <person name="Andrzejewski T.M."/>
            <person name="Davidsen T.M."/>
            <person name="Wayne K.J."/>
            <person name="Tettelin H."/>
            <person name="Glass J.I."/>
            <person name="Rusch D."/>
            <person name="Podicherti R."/>
            <person name="Tsui H.-C.T."/>
            <person name="Winkler M.E."/>
        </authorList>
    </citation>
    <scope>NUCLEOTIDE SEQUENCE</scope>
</reference>
<name>A0A382JJS9_9ZZZZ</name>
<evidence type="ECO:0000313" key="1">
    <source>
        <dbReference type="EMBL" id="SVC11945.1"/>
    </source>
</evidence>
<dbReference type="EMBL" id="UINC01074593">
    <property type="protein sequence ID" value="SVC11945.1"/>
    <property type="molecule type" value="Genomic_DNA"/>
</dbReference>
<dbReference type="AlphaFoldDB" id="A0A382JJS9"/>
<sequence>MSKLENEIYWDYESLFGKTKRPMFSKFEKFWGAKNADNRTVEIMNLIEDLFEIIDGYNEIFVSFSSLNEKPIISIACRPETKSYNEPGDYNHRLENLCLKWKDLKDSIKQKSKKINHSQESVKHWNKYTEGWIKELEKAYQEGKPEAKYSFLINLEASRLGLIEVSLKSPRLILIENKGYDARDFDDFVGEEDDEDNIDTGIDLLNKAYINGCDPICTDSLENFGLFNLTDLEKINAPGILGSSSSAYHVDQIVSGDVDELDGFLEIVVSNRKKSNKKISKYEVYFMGFIETIVSEKVEE</sequence>
<organism evidence="1">
    <name type="scientific">marine metagenome</name>
    <dbReference type="NCBI Taxonomy" id="408172"/>
    <lineage>
        <taxon>unclassified sequences</taxon>
        <taxon>metagenomes</taxon>
        <taxon>ecological metagenomes</taxon>
    </lineage>
</organism>
<proteinExistence type="predicted"/>
<protein>
    <submittedName>
        <fullName evidence="1">Uncharacterized protein</fullName>
    </submittedName>
</protein>